<dbReference type="GO" id="GO:0045047">
    <property type="term" value="P:protein targeting to ER"/>
    <property type="evidence" value="ECO:0007669"/>
    <property type="project" value="TreeGrafter"/>
</dbReference>
<dbReference type="GeneID" id="19878910"/>
<dbReference type="OMA" id="EYLRVEM"/>
<evidence type="ECO:0000256" key="9">
    <source>
        <dbReference type="SAM" id="Phobius"/>
    </source>
</evidence>
<dbReference type="EMBL" id="GL877417">
    <property type="protein sequence ID" value="ELA47496.1"/>
    <property type="molecule type" value="Genomic_DNA"/>
</dbReference>
<evidence type="ECO:0000256" key="4">
    <source>
        <dbReference type="ARBA" id="ARBA00022692"/>
    </source>
</evidence>
<evidence type="ECO:0000256" key="1">
    <source>
        <dbReference type="ARBA" id="ARBA00004477"/>
    </source>
</evidence>
<dbReference type="InterPro" id="IPR009582">
    <property type="entry name" value="Spc2/SPCS2"/>
</dbReference>
<evidence type="ECO:0000256" key="8">
    <source>
        <dbReference type="ARBA" id="ARBA00045608"/>
    </source>
</evidence>
<keyword evidence="4 9" id="KW-0812">Transmembrane</keyword>
<dbReference type="PANTHER" id="PTHR13085">
    <property type="entry name" value="MICROSOMAL SIGNAL PEPTIDASE 25 KDA SUBUNIT"/>
    <property type="match status" value="1"/>
</dbReference>
<keyword evidence="7 9" id="KW-0472">Membrane</keyword>
<accession>L2GV08</accession>
<dbReference type="HOGENOM" id="CLU_123486_0_0_1"/>
<gene>
    <name evidence="10" type="ORF">VCUG_01028</name>
</gene>
<comment type="function">
    <text evidence="8">Component of the signal peptidase complex (SPC) which catalyzes the cleavage of N-terminal signal sequences from nascent proteins as they are translocated into the lumen of the endoplasmic reticulum. Enhances the enzymatic activity of SPC and facilitates the interactions between different components of the translocation site.</text>
</comment>
<dbReference type="Proteomes" id="UP000011081">
    <property type="component" value="Unassembled WGS sequence"/>
</dbReference>
<dbReference type="InParanoid" id="L2GV08"/>
<feature type="transmembrane region" description="Helical" evidence="9">
    <location>
        <begin position="82"/>
        <end position="103"/>
    </location>
</feature>
<dbReference type="OrthoDB" id="29558at2759"/>
<dbReference type="VEuPathDB" id="MicrosporidiaDB:VCUG_01028"/>
<dbReference type="Pfam" id="PF06703">
    <property type="entry name" value="SPC25"/>
    <property type="match status" value="1"/>
</dbReference>
<dbReference type="GO" id="GO:0005787">
    <property type="term" value="C:signal peptidase complex"/>
    <property type="evidence" value="ECO:0007669"/>
    <property type="project" value="InterPro"/>
</dbReference>
<dbReference type="GO" id="GO:0006465">
    <property type="term" value="P:signal peptide processing"/>
    <property type="evidence" value="ECO:0007669"/>
    <property type="project" value="InterPro"/>
</dbReference>
<feature type="transmembrane region" description="Helical" evidence="9">
    <location>
        <begin position="52"/>
        <end position="70"/>
    </location>
</feature>
<evidence type="ECO:0000256" key="7">
    <source>
        <dbReference type="ARBA" id="ARBA00023136"/>
    </source>
</evidence>
<evidence type="ECO:0000313" key="11">
    <source>
        <dbReference type="Proteomes" id="UP000011081"/>
    </source>
</evidence>
<keyword evidence="11" id="KW-1185">Reference proteome</keyword>
<sequence>MDAIIAHYNKTPINCNVYGLVNLKVACNDLLVEYLKKEKGYQQRQTYTDMKIAVGLISVVCAILTCYMSLHYDFADYRKALVVVLAIYFSLNFMLEICLRFFARNTVFEGYNREGSIRIDGFNKAVDTNYKLIIYKNGKAIPGNFSKSIYDLYDESGVLDHETFLREVAQVFA</sequence>
<comment type="subcellular location">
    <subcellularLocation>
        <location evidence="1">Endoplasmic reticulum membrane</location>
        <topology evidence="1">Multi-pass membrane protein</topology>
    </subcellularLocation>
</comment>
<protein>
    <recommendedName>
        <fullName evidence="3">Signal peptidase complex subunit 2</fullName>
    </recommendedName>
</protein>
<evidence type="ECO:0000313" key="10">
    <source>
        <dbReference type="EMBL" id="ELA47496.1"/>
    </source>
</evidence>
<comment type="similarity">
    <text evidence="2">Belongs to the SPCS2 family.</text>
</comment>
<organism evidence="10 11">
    <name type="scientific">Vavraia culicis (isolate floridensis)</name>
    <name type="common">Microsporidian parasite</name>
    <dbReference type="NCBI Taxonomy" id="948595"/>
    <lineage>
        <taxon>Eukaryota</taxon>
        <taxon>Fungi</taxon>
        <taxon>Fungi incertae sedis</taxon>
        <taxon>Microsporidia</taxon>
        <taxon>Pleistophoridae</taxon>
        <taxon>Vavraia</taxon>
    </lineage>
</organism>
<proteinExistence type="inferred from homology"/>
<dbReference type="AlphaFoldDB" id="L2GV08"/>
<evidence type="ECO:0000256" key="6">
    <source>
        <dbReference type="ARBA" id="ARBA00022989"/>
    </source>
</evidence>
<keyword evidence="6 9" id="KW-1133">Transmembrane helix</keyword>
<dbReference type="STRING" id="948595.L2GV08"/>
<reference evidence="11" key="1">
    <citation type="submission" date="2011-03" db="EMBL/GenBank/DDBJ databases">
        <title>The genome sequence of Vavraia culicis strain floridensis.</title>
        <authorList>
            <consortium name="The Broad Institute Genome Sequencing Platform"/>
            <person name="Cuomo C."/>
            <person name="Becnel J."/>
            <person name="Sanscrainte N."/>
            <person name="Young S.K."/>
            <person name="Zeng Q."/>
            <person name="Gargeya S."/>
            <person name="Fitzgerald M."/>
            <person name="Haas B."/>
            <person name="Abouelleil A."/>
            <person name="Alvarado L."/>
            <person name="Arachchi H.M."/>
            <person name="Berlin A."/>
            <person name="Chapman S.B."/>
            <person name="Gearin G."/>
            <person name="Goldberg J."/>
            <person name="Griggs A."/>
            <person name="Gujja S."/>
            <person name="Hansen M."/>
            <person name="Heiman D."/>
            <person name="Howarth C."/>
            <person name="Larimer J."/>
            <person name="Lui A."/>
            <person name="MacDonald P.J.P."/>
            <person name="McCowen C."/>
            <person name="Montmayeur A."/>
            <person name="Murphy C."/>
            <person name="Neiman D."/>
            <person name="Pearson M."/>
            <person name="Priest M."/>
            <person name="Roberts A."/>
            <person name="Saif S."/>
            <person name="Shea T."/>
            <person name="Sisk P."/>
            <person name="Stolte C."/>
            <person name="Sykes S."/>
            <person name="Wortman J."/>
            <person name="Nusbaum C."/>
            <person name="Birren B."/>
        </authorList>
    </citation>
    <scope>NUCLEOTIDE SEQUENCE [LARGE SCALE GENOMIC DNA]</scope>
    <source>
        <strain evidence="11">floridensis</strain>
    </source>
</reference>
<evidence type="ECO:0000256" key="3">
    <source>
        <dbReference type="ARBA" id="ARBA00017057"/>
    </source>
</evidence>
<name>L2GV08_VAVCU</name>
<dbReference type="RefSeq" id="XP_008074048.1">
    <property type="nucleotide sequence ID" value="XM_008075857.1"/>
</dbReference>
<evidence type="ECO:0000256" key="5">
    <source>
        <dbReference type="ARBA" id="ARBA00022824"/>
    </source>
</evidence>
<keyword evidence="5" id="KW-0256">Endoplasmic reticulum</keyword>
<dbReference type="PANTHER" id="PTHR13085:SF0">
    <property type="entry name" value="SIGNAL PEPTIDASE COMPLEX SUBUNIT 2"/>
    <property type="match status" value="1"/>
</dbReference>
<evidence type="ECO:0000256" key="2">
    <source>
        <dbReference type="ARBA" id="ARBA00007324"/>
    </source>
</evidence>